<sequence length="335" mass="38202">MEDVKLVKWLARLVLISPLAYPGIFAYADTYHANTSPHAVKPSPHVLTQTTPSIQPEVEDTTFDDIWKGVSSSFDFPYQEWENRTFLDGLSGNIGYHHPLAETESANLPPGATSGPSNNNTTSTLSLKYSIAGAWFISGTAYYYWDSDQQQAWNPDFTYVFGYSDWRPYTLSLVYSNYGGNRFNPSEGEKVTNFKQGTWSLGWKFPITNPVKDWLTFTPDGAIGCQVDYNYTPEFFDLDSTSYQTGLQTISLGCKYSIFGNWYINGTAFYYFDKSQQQPWNPDFTYGFGYFDWRPGTITLQYNNYSGNRWRSSERGEDTGRFKDGTITLAYSFAF</sequence>
<gene>
    <name evidence="1" type="ORF">BIY20_16960</name>
    <name evidence="2" type="ORF">BIY22_03150</name>
</gene>
<comment type="caution">
    <text evidence="2">The sequence shown here is derived from an EMBL/GenBank/DDBJ whole genome shotgun (WGS) entry which is preliminary data.</text>
</comment>
<dbReference type="Proteomes" id="UP000186313">
    <property type="component" value="Unassembled WGS sequence"/>
</dbReference>
<dbReference type="STRING" id="1381081.BIY22_03150"/>
<evidence type="ECO:0000313" key="4">
    <source>
        <dbReference type="Proteomes" id="UP000186313"/>
    </source>
</evidence>
<accession>A0A1Q9HRM2</accession>
<protein>
    <submittedName>
        <fullName evidence="2">Uncharacterized protein</fullName>
    </submittedName>
</protein>
<evidence type="ECO:0000313" key="3">
    <source>
        <dbReference type="Proteomes" id="UP000186039"/>
    </source>
</evidence>
<dbReference type="EMBL" id="MJMJ01000001">
    <property type="protein sequence ID" value="OLQ93503.1"/>
    <property type="molecule type" value="Genomic_DNA"/>
</dbReference>
<dbReference type="AlphaFoldDB" id="A0A1Q9HRM2"/>
<proteinExistence type="predicted"/>
<dbReference type="Proteomes" id="UP000186039">
    <property type="component" value="Unassembled WGS sequence"/>
</dbReference>
<dbReference type="RefSeq" id="WP_075706141.1">
    <property type="nucleotide sequence ID" value="NZ_AP019655.1"/>
</dbReference>
<dbReference type="EMBL" id="MJMH01000232">
    <property type="protein sequence ID" value="OLQ84800.1"/>
    <property type="molecule type" value="Genomic_DNA"/>
</dbReference>
<evidence type="ECO:0000313" key="2">
    <source>
        <dbReference type="EMBL" id="OLQ93503.1"/>
    </source>
</evidence>
<name>A0A1Q9HRM2_9VIBR</name>
<organism evidence="2 4">
    <name type="scientific">Vibrio panuliri</name>
    <dbReference type="NCBI Taxonomy" id="1381081"/>
    <lineage>
        <taxon>Bacteria</taxon>
        <taxon>Pseudomonadati</taxon>
        <taxon>Pseudomonadota</taxon>
        <taxon>Gammaproteobacteria</taxon>
        <taxon>Vibrionales</taxon>
        <taxon>Vibrionaceae</taxon>
        <taxon>Vibrio</taxon>
    </lineage>
</organism>
<keyword evidence="3" id="KW-1185">Reference proteome</keyword>
<reference evidence="3 4" key="1">
    <citation type="submission" date="2016-09" db="EMBL/GenBank/DDBJ databases">
        <title>Genomic Taxonomy of the Vibrionaceae.</title>
        <authorList>
            <person name="Gonzalez-Castillo A."/>
            <person name="Gomez-Gil B."/>
            <person name="Enciso-Ibarra K."/>
        </authorList>
    </citation>
    <scope>NUCLEOTIDE SEQUENCE [LARGE SCALE GENOMIC DNA]</scope>
    <source>
        <strain evidence="1 3">CAIM 1902</strain>
        <strain evidence="2 4">CAIM 703</strain>
    </source>
</reference>
<evidence type="ECO:0000313" key="1">
    <source>
        <dbReference type="EMBL" id="OLQ84800.1"/>
    </source>
</evidence>